<evidence type="ECO:0000259" key="2">
    <source>
        <dbReference type="Pfam" id="PF14505"/>
    </source>
</evidence>
<organism evidence="4 5">
    <name type="scientific">Aureimonas jatrophae</name>
    <dbReference type="NCBI Taxonomy" id="1166073"/>
    <lineage>
        <taxon>Bacteria</taxon>
        <taxon>Pseudomonadati</taxon>
        <taxon>Pseudomonadota</taxon>
        <taxon>Alphaproteobacteria</taxon>
        <taxon>Hyphomicrobiales</taxon>
        <taxon>Aurantimonadaceae</taxon>
        <taxon>Aureimonas</taxon>
    </lineage>
</organism>
<dbReference type="EMBL" id="FNIT01000002">
    <property type="protein sequence ID" value="SDN94135.1"/>
    <property type="molecule type" value="Genomic_DNA"/>
</dbReference>
<keyword evidence="5" id="KW-1185">Reference proteome</keyword>
<feature type="domain" description="DUF4438" evidence="3">
    <location>
        <begin position="180"/>
        <end position="301"/>
    </location>
</feature>
<dbReference type="InterPro" id="IPR048399">
    <property type="entry name" value="DUF4438_C"/>
</dbReference>
<sequence>MSSEGISSFPSGGSDETAGRGVVSNRDALVEMAVCGFVSQPSLRPGGYVHHPDGRGEMLPGMFGIAFNARVGYRAFGWAGDHVEPGVSIAHPDERADFALHYLSCIGNEAVVTSGLAKGAVGTVTGEHARLLVDFEPDVLERLNIGDAIQIRAHGRGLAFRDLPGIDVKKTSPRLLDALGLERRDDGTLVVPVAMELPIRIMGSGAELNSEYVDQDLMSGDRALMAELGVDRMRLGDLIGIRHADHRFGRSYREGAVTIALCIHGDSVMTGHGPGILTLMSAVGGELDFRIEPGANIAALLGIGEQA</sequence>
<dbReference type="Proteomes" id="UP000198793">
    <property type="component" value="Unassembled WGS sequence"/>
</dbReference>
<gene>
    <name evidence="4" type="ORF">SAMN05192530_102522</name>
</gene>
<feature type="domain" description="DUF4438" evidence="2">
    <location>
        <begin position="50"/>
        <end position="177"/>
    </location>
</feature>
<dbReference type="Gene3D" id="4.10.1180.10">
    <property type="entry name" value="tm1086 domain"/>
    <property type="match status" value="1"/>
</dbReference>
<dbReference type="AlphaFoldDB" id="A0A1H0FHI9"/>
<proteinExistence type="predicted"/>
<evidence type="ECO:0000313" key="5">
    <source>
        <dbReference type="Proteomes" id="UP000198793"/>
    </source>
</evidence>
<accession>A0A1H0FHI9</accession>
<dbReference type="RefSeq" id="WP_244519508.1">
    <property type="nucleotide sequence ID" value="NZ_FNIT01000002.1"/>
</dbReference>
<dbReference type="InterPro" id="IPR044910">
    <property type="entry name" value="TM_1086_SG_dom"/>
</dbReference>
<dbReference type="STRING" id="1166073.SAMN05192530_102522"/>
<dbReference type="InterPro" id="IPR044909">
    <property type="entry name" value="TM_1086_sf"/>
</dbReference>
<evidence type="ECO:0000256" key="1">
    <source>
        <dbReference type="SAM" id="MobiDB-lite"/>
    </source>
</evidence>
<dbReference type="Pfam" id="PF20999">
    <property type="entry name" value="DUF4438_C"/>
    <property type="match status" value="1"/>
</dbReference>
<reference evidence="4 5" key="1">
    <citation type="submission" date="2016-10" db="EMBL/GenBank/DDBJ databases">
        <authorList>
            <person name="de Groot N.N."/>
        </authorList>
    </citation>
    <scope>NUCLEOTIDE SEQUENCE [LARGE SCALE GENOMIC DNA]</scope>
    <source>
        <strain evidence="5">L7-484,KACC 16230,DSM 25025</strain>
    </source>
</reference>
<dbReference type="Pfam" id="PF14505">
    <property type="entry name" value="DUF4438"/>
    <property type="match status" value="1"/>
</dbReference>
<protein>
    <recommendedName>
        <fullName evidence="6">DUF4438 domain-containing protein</fullName>
    </recommendedName>
</protein>
<evidence type="ECO:0000313" key="4">
    <source>
        <dbReference type="EMBL" id="SDN94135.1"/>
    </source>
</evidence>
<dbReference type="Gene3D" id="2.40.10.170">
    <property type="match status" value="1"/>
</dbReference>
<dbReference type="InterPro" id="IPR029433">
    <property type="entry name" value="DUF4438_N"/>
</dbReference>
<feature type="region of interest" description="Disordered" evidence="1">
    <location>
        <begin position="1"/>
        <end position="20"/>
    </location>
</feature>
<dbReference type="Gene3D" id="2.102.30.10">
    <property type="entry name" value="tm1086 (SG structure) domain"/>
    <property type="match status" value="1"/>
</dbReference>
<evidence type="ECO:0008006" key="6">
    <source>
        <dbReference type="Google" id="ProtNLM"/>
    </source>
</evidence>
<evidence type="ECO:0000259" key="3">
    <source>
        <dbReference type="Pfam" id="PF20999"/>
    </source>
</evidence>
<name>A0A1H0FHI9_9HYPH</name>
<feature type="compositionally biased region" description="Polar residues" evidence="1">
    <location>
        <begin position="1"/>
        <end position="11"/>
    </location>
</feature>